<dbReference type="PANTHER" id="PTHR31884:SF1">
    <property type="entry name" value="POLYGALACTURONASE"/>
    <property type="match status" value="1"/>
</dbReference>
<evidence type="ECO:0000256" key="11">
    <source>
        <dbReference type="ARBA" id="ARBA00034074"/>
    </source>
</evidence>
<dbReference type="AlphaFoldDB" id="A0A9Q9AXR5"/>
<feature type="active site" evidence="12">
    <location>
        <position position="312"/>
    </location>
</feature>
<accession>A0A9Q9AXR5</accession>
<evidence type="ECO:0000313" key="16">
    <source>
        <dbReference type="Proteomes" id="UP001056384"/>
    </source>
</evidence>
<dbReference type="PANTHER" id="PTHR31884">
    <property type="entry name" value="POLYGALACTURONASE"/>
    <property type="match status" value="1"/>
</dbReference>
<keyword evidence="5 14" id="KW-0732">Signal</keyword>
<dbReference type="Proteomes" id="UP001056384">
    <property type="component" value="Chromosome 5"/>
</dbReference>
<evidence type="ECO:0000256" key="3">
    <source>
        <dbReference type="ARBA" id="ARBA00012736"/>
    </source>
</evidence>
<dbReference type="InterPro" id="IPR000743">
    <property type="entry name" value="Glyco_hydro_28"/>
</dbReference>
<evidence type="ECO:0000256" key="9">
    <source>
        <dbReference type="ARBA" id="ARBA00023295"/>
    </source>
</evidence>
<dbReference type="Pfam" id="PF00295">
    <property type="entry name" value="Glyco_hydro_28"/>
    <property type="match status" value="1"/>
</dbReference>
<dbReference type="EC" id="3.2.1.15" evidence="3"/>
<dbReference type="PROSITE" id="PS00502">
    <property type="entry name" value="POLYGALACTURONASE"/>
    <property type="match status" value="1"/>
</dbReference>
<dbReference type="EMBL" id="CP099422">
    <property type="protein sequence ID" value="USW53736.1"/>
    <property type="molecule type" value="Genomic_DNA"/>
</dbReference>
<protein>
    <recommendedName>
        <fullName evidence="3">endo-polygalacturonase</fullName>
        <ecNumber evidence="3">3.2.1.15</ecNumber>
    </recommendedName>
</protein>
<organism evidence="15 16">
    <name type="scientific">Septoria linicola</name>
    <dbReference type="NCBI Taxonomy" id="215465"/>
    <lineage>
        <taxon>Eukaryota</taxon>
        <taxon>Fungi</taxon>
        <taxon>Dikarya</taxon>
        <taxon>Ascomycota</taxon>
        <taxon>Pezizomycotina</taxon>
        <taxon>Dothideomycetes</taxon>
        <taxon>Dothideomycetidae</taxon>
        <taxon>Mycosphaerellales</taxon>
        <taxon>Mycosphaerellaceae</taxon>
        <taxon>Septoria</taxon>
    </lineage>
</organism>
<dbReference type="GO" id="GO:0071555">
    <property type="term" value="P:cell wall organization"/>
    <property type="evidence" value="ECO:0007669"/>
    <property type="project" value="UniProtKB-KW"/>
</dbReference>
<feature type="signal peptide" evidence="14">
    <location>
        <begin position="1"/>
        <end position="17"/>
    </location>
</feature>
<dbReference type="GO" id="GO:0016829">
    <property type="term" value="F:lyase activity"/>
    <property type="evidence" value="ECO:0007669"/>
    <property type="project" value="UniProtKB-KW"/>
</dbReference>
<sequence>MQKTFTSLLLGAGLAAARPAAPWFAQGHRHHGDHSPEPYSFPSFSGSPATGIFPVATGAYGTAGTSASVAAPTGTGSVPIQNVEKSSSNSTATVAAAKSTATATGTADEGCTFTDADAAASSKTSCSNIILKDITVPAGETLDLTGLNDGTTVTFEGTTTFEYKEWQGPLISFSGSDITITGAADHVIDGNGAKWWDGKGSNGGKTKPKFFYAHKLIDSTISNLNIQNYPVQCFSVNGAENLYIKDVTIDNSAGDEEGSDGKALGHNTDAFDVGSSTGVYISGANVKNQDDCLAVNSGTDISFTGATCSGGHGISIGSVGGRDDNDVADIYIADSSISDSDNGVRIKTVYDATGSVNNVTYSGITLNNIAKYGIVIEQDYENGSPTGTPTDGVPITDITIQDVTGTVSDKGTEVYILCASCSSWTWSGVDITGGEKSTECEGIPDGASC</sequence>
<evidence type="ECO:0000256" key="6">
    <source>
        <dbReference type="ARBA" id="ARBA00022737"/>
    </source>
</evidence>
<dbReference type="InterPro" id="IPR050434">
    <property type="entry name" value="Glycosyl_hydrlase_28"/>
</dbReference>
<evidence type="ECO:0000256" key="12">
    <source>
        <dbReference type="PROSITE-ProRule" id="PRU10052"/>
    </source>
</evidence>
<dbReference type="GO" id="GO:0045490">
    <property type="term" value="P:pectin catabolic process"/>
    <property type="evidence" value="ECO:0007669"/>
    <property type="project" value="UniProtKB-ARBA"/>
</dbReference>
<dbReference type="InterPro" id="IPR012334">
    <property type="entry name" value="Pectin_lyas_fold"/>
</dbReference>
<keyword evidence="6" id="KW-0677">Repeat</keyword>
<comment type="subcellular location">
    <subcellularLocation>
        <location evidence="1">Secreted</location>
    </subcellularLocation>
</comment>
<comment type="similarity">
    <text evidence="2 13">Belongs to the glycosyl hydrolase 28 family.</text>
</comment>
<keyword evidence="16" id="KW-1185">Reference proteome</keyword>
<evidence type="ECO:0000256" key="2">
    <source>
        <dbReference type="ARBA" id="ARBA00008834"/>
    </source>
</evidence>
<evidence type="ECO:0000313" key="15">
    <source>
        <dbReference type="EMBL" id="USW53736.1"/>
    </source>
</evidence>
<keyword evidence="9 13" id="KW-0326">Glycosidase</keyword>
<dbReference type="FunFam" id="2.160.20.10:FF:000002">
    <property type="entry name" value="Endopolygalacturonase D"/>
    <property type="match status" value="1"/>
</dbReference>
<dbReference type="GO" id="GO:0005576">
    <property type="term" value="C:extracellular region"/>
    <property type="evidence" value="ECO:0007669"/>
    <property type="project" value="UniProtKB-SubCell"/>
</dbReference>
<dbReference type="InterPro" id="IPR006626">
    <property type="entry name" value="PbH1"/>
</dbReference>
<feature type="chain" id="PRO_5040130702" description="endo-polygalacturonase" evidence="14">
    <location>
        <begin position="18"/>
        <end position="449"/>
    </location>
</feature>
<gene>
    <name evidence="15" type="ORF">Slin15195_G070550</name>
</gene>
<keyword evidence="15" id="KW-0456">Lyase</keyword>
<evidence type="ECO:0000256" key="8">
    <source>
        <dbReference type="ARBA" id="ARBA00023157"/>
    </source>
</evidence>
<keyword evidence="10" id="KW-0961">Cell wall biogenesis/degradation</keyword>
<evidence type="ECO:0000256" key="7">
    <source>
        <dbReference type="ARBA" id="ARBA00022801"/>
    </source>
</evidence>
<dbReference type="SMART" id="SM00710">
    <property type="entry name" value="PbH1"/>
    <property type="match status" value="7"/>
</dbReference>
<dbReference type="Gene3D" id="2.160.20.10">
    <property type="entry name" value="Single-stranded right-handed beta-helix, Pectin lyase-like"/>
    <property type="match status" value="1"/>
</dbReference>
<evidence type="ECO:0000256" key="1">
    <source>
        <dbReference type="ARBA" id="ARBA00004613"/>
    </source>
</evidence>
<keyword evidence="7 13" id="KW-0378">Hydrolase</keyword>
<reference evidence="15" key="1">
    <citation type="submission" date="2022-06" db="EMBL/GenBank/DDBJ databases">
        <title>Complete genome sequences of two strains of the flax pathogen Septoria linicola.</title>
        <authorList>
            <person name="Lapalu N."/>
            <person name="Simon A."/>
            <person name="Demenou B."/>
            <person name="Paumier D."/>
            <person name="Guillot M.-P."/>
            <person name="Gout L."/>
            <person name="Valade R."/>
        </authorList>
    </citation>
    <scope>NUCLEOTIDE SEQUENCE</scope>
    <source>
        <strain evidence="15">SE15195</strain>
    </source>
</reference>
<evidence type="ECO:0000256" key="13">
    <source>
        <dbReference type="RuleBase" id="RU361169"/>
    </source>
</evidence>
<comment type="catalytic activity">
    <reaction evidence="11">
        <text>(1,4-alpha-D-galacturonosyl)n+m + H2O = (1,4-alpha-D-galacturonosyl)n + (1,4-alpha-D-galacturonosyl)m.</text>
        <dbReference type="EC" id="3.2.1.15"/>
    </reaction>
</comment>
<evidence type="ECO:0000256" key="14">
    <source>
        <dbReference type="SAM" id="SignalP"/>
    </source>
</evidence>
<proteinExistence type="inferred from homology"/>
<evidence type="ECO:0000256" key="5">
    <source>
        <dbReference type="ARBA" id="ARBA00022729"/>
    </source>
</evidence>
<keyword evidence="8" id="KW-1015">Disulfide bond</keyword>
<name>A0A9Q9AXR5_9PEZI</name>
<dbReference type="SUPFAM" id="SSF51126">
    <property type="entry name" value="Pectin lyase-like"/>
    <property type="match status" value="1"/>
</dbReference>
<evidence type="ECO:0000256" key="4">
    <source>
        <dbReference type="ARBA" id="ARBA00022525"/>
    </source>
</evidence>
<dbReference type="GO" id="GO:0004650">
    <property type="term" value="F:polygalacturonase activity"/>
    <property type="evidence" value="ECO:0007669"/>
    <property type="project" value="UniProtKB-EC"/>
</dbReference>
<keyword evidence="4" id="KW-0964">Secreted</keyword>
<evidence type="ECO:0000256" key="10">
    <source>
        <dbReference type="ARBA" id="ARBA00023316"/>
    </source>
</evidence>
<dbReference type="InterPro" id="IPR011050">
    <property type="entry name" value="Pectin_lyase_fold/virulence"/>
</dbReference>